<keyword evidence="2" id="KW-1185">Reference proteome</keyword>
<dbReference type="STRING" id="1123291.SAMN04490355_10234"/>
<accession>A0A1I4L8L5</accession>
<dbReference type="RefSeq" id="WP_090937982.1">
    <property type="nucleotide sequence ID" value="NZ_FOTS01000023.1"/>
</dbReference>
<evidence type="ECO:0000313" key="2">
    <source>
        <dbReference type="Proteomes" id="UP000199520"/>
    </source>
</evidence>
<organism evidence="1 2">
    <name type="scientific">Pelosinus propionicus DSM 13327</name>
    <dbReference type="NCBI Taxonomy" id="1123291"/>
    <lineage>
        <taxon>Bacteria</taxon>
        <taxon>Bacillati</taxon>
        <taxon>Bacillota</taxon>
        <taxon>Negativicutes</taxon>
        <taxon>Selenomonadales</taxon>
        <taxon>Sporomusaceae</taxon>
        <taxon>Pelosinus</taxon>
    </lineage>
</organism>
<name>A0A1I4L8L5_9FIRM</name>
<reference evidence="2" key="1">
    <citation type="submission" date="2016-10" db="EMBL/GenBank/DDBJ databases">
        <authorList>
            <person name="Varghese N."/>
            <person name="Submissions S."/>
        </authorList>
    </citation>
    <scope>NUCLEOTIDE SEQUENCE [LARGE SCALE GENOMIC DNA]</scope>
    <source>
        <strain evidence="2">DSM 13327</strain>
    </source>
</reference>
<gene>
    <name evidence="1" type="ORF">SAMN04490355_10234</name>
</gene>
<dbReference type="EMBL" id="FOTS01000023">
    <property type="protein sequence ID" value="SFL87133.1"/>
    <property type="molecule type" value="Genomic_DNA"/>
</dbReference>
<sequence length="199" mass="22996">MKSFILTIIFFLLLVTQTLAISPINQGIIKEAQDHAKLKIKDSLQEFLFPWIAYEEKAEKLNAKTEHSYLYTPYLLIATDAREKILKGHDVTIVESEEVLENYSGLLSFSTLLFGEKEDFAKDASVVIKQATNIIKAYQMIIPAEGEKVYLDKGQTVFNAQCYFYFFERDIRLDRPIVLSIITTDQKEHNFYFDLGTMK</sequence>
<dbReference type="AlphaFoldDB" id="A0A1I4L8L5"/>
<protein>
    <submittedName>
        <fullName evidence="1">Uncharacterized protein</fullName>
    </submittedName>
</protein>
<proteinExistence type="predicted"/>
<dbReference type="OrthoDB" id="1679609at2"/>
<dbReference type="Proteomes" id="UP000199520">
    <property type="component" value="Unassembled WGS sequence"/>
</dbReference>
<evidence type="ECO:0000313" key="1">
    <source>
        <dbReference type="EMBL" id="SFL87133.1"/>
    </source>
</evidence>